<evidence type="ECO:0000313" key="1">
    <source>
        <dbReference type="EMBL" id="SCZ54676.1"/>
    </source>
</evidence>
<evidence type="ECO:0000313" key="2">
    <source>
        <dbReference type="Proteomes" id="UP000183223"/>
    </source>
</evidence>
<dbReference type="Proteomes" id="UP000183223">
    <property type="component" value="Unassembled WGS sequence"/>
</dbReference>
<sequence length="47" mass="5483">MAELNYRYMLHLSGISGMTYLHDDSFAARFKEETAVNILSFQHLTIF</sequence>
<dbReference type="AlphaFoldDB" id="A0A1G5PZE3"/>
<gene>
    <name evidence="1" type="ORF">SAMN02982990_00620</name>
</gene>
<dbReference type="EMBL" id="FMWJ01000002">
    <property type="protein sequence ID" value="SCZ54676.1"/>
    <property type="molecule type" value="Genomic_DNA"/>
</dbReference>
<organism evidence="1 2">
    <name type="scientific">Photorhabdus luminescens</name>
    <name type="common">Xenorhabdus luminescens</name>
    <dbReference type="NCBI Taxonomy" id="29488"/>
    <lineage>
        <taxon>Bacteria</taxon>
        <taxon>Pseudomonadati</taxon>
        <taxon>Pseudomonadota</taxon>
        <taxon>Gammaproteobacteria</taxon>
        <taxon>Enterobacterales</taxon>
        <taxon>Morganellaceae</taxon>
        <taxon>Photorhabdus</taxon>
    </lineage>
</organism>
<protein>
    <submittedName>
        <fullName evidence="1">Uncharacterized protein</fullName>
    </submittedName>
</protein>
<keyword evidence="2" id="KW-1185">Reference proteome</keyword>
<accession>A0A1G5PZE3</accession>
<proteinExistence type="predicted"/>
<name>A0A1G5PZE3_PHOLU</name>
<reference evidence="2" key="1">
    <citation type="submission" date="2016-10" db="EMBL/GenBank/DDBJ databases">
        <authorList>
            <person name="Varghese N."/>
            <person name="Submissions S."/>
        </authorList>
    </citation>
    <scope>NUCLEOTIDE SEQUENCE [LARGE SCALE GENOMIC DNA]</scope>
    <source>
        <strain evidence="2">ATCC 29999</strain>
    </source>
</reference>